<dbReference type="GO" id="GO:0043024">
    <property type="term" value="F:ribosomal small subunit binding"/>
    <property type="evidence" value="ECO:0007669"/>
    <property type="project" value="TreeGrafter"/>
</dbReference>
<accession>A0A8T9SR70</accession>
<comment type="function">
    <text evidence="2">One of several proteins that assist in the late maturation steps of the functional core of the 30S ribosomal subunit. Associates with free 30S ribosomal subunits (but not with 30S subunits that are part of 70S ribosomes or polysomes). Required for efficient processing of 16S rRNA. May interact with the 5'-terminal helix region of 16S rRNA.</text>
</comment>
<dbReference type="Gene3D" id="3.30.300.20">
    <property type="match status" value="1"/>
</dbReference>
<dbReference type="InterPro" id="IPR015946">
    <property type="entry name" value="KH_dom-like_a/b"/>
</dbReference>
<reference evidence="4 5" key="1">
    <citation type="submission" date="2022-04" db="EMBL/GenBank/DDBJ databases">
        <title>Hymenobacter sp. isolated from the air.</title>
        <authorList>
            <person name="Won M."/>
            <person name="Lee C.-M."/>
            <person name="Woen H.-Y."/>
            <person name="Kwon S.-W."/>
        </authorList>
    </citation>
    <scope>NUCLEOTIDE SEQUENCE [LARGE SCALE GENOMIC DNA]</scope>
    <source>
        <strain evidence="5">5413 J-13</strain>
    </source>
</reference>
<dbReference type="InterPro" id="IPR000238">
    <property type="entry name" value="RbfA"/>
</dbReference>
<sequence>MESKRQQKVASLLQQELAAVFQRDLPHLFPGLAPGISTVRVSPDLGIARVYLSLLLVGDGQAMLEQVRDSSKEIRLALAKRIRQQLRVVPALSFFLDDSAAYAAHMDQVFGGLTIPAASTDAPTEEDESPKPTPPRPRLFADEDE</sequence>
<dbReference type="PANTHER" id="PTHR33515:SF1">
    <property type="entry name" value="RIBOSOME-BINDING FACTOR A, CHLOROPLASTIC-RELATED"/>
    <property type="match status" value="1"/>
</dbReference>
<comment type="subunit">
    <text evidence="2">Monomer. Binds 30S ribosomal subunits, but not 50S ribosomal subunits or 70S ribosomes.</text>
</comment>
<dbReference type="InterPro" id="IPR023799">
    <property type="entry name" value="RbfA_dom_sf"/>
</dbReference>
<dbReference type="Pfam" id="PF02033">
    <property type="entry name" value="RBFA"/>
    <property type="match status" value="1"/>
</dbReference>
<organism evidence="4 5">
    <name type="scientific">Hymenobacter aerilatus</name>
    <dbReference type="NCBI Taxonomy" id="2932251"/>
    <lineage>
        <taxon>Bacteria</taxon>
        <taxon>Pseudomonadati</taxon>
        <taxon>Bacteroidota</taxon>
        <taxon>Cytophagia</taxon>
        <taxon>Cytophagales</taxon>
        <taxon>Hymenobacteraceae</taxon>
        <taxon>Hymenobacter</taxon>
    </lineage>
</organism>
<evidence type="ECO:0000313" key="4">
    <source>
        <dbReference type="EMBL" id="UOR04648.1"/>
    </source>
</evidence>
<feature type="region of interest" description="Disordered" evidence="3">
    <location>
        <begin position="116"/>
        <end position="145"/>
    </location>
</feature>
<proteinExistence type="inferred from homology"/>
<gene>
    <name evidence="2" type="primary">rbfA</name>
    <name evidence="4" type="ORF">MUN82_17070</name>
</gene>
<dbReference type="Proteomes" id="UP000829925">
    <property type="component" value="Chromosome"/>
</dbReference>
<comment type="subcellular location">
    <subcellularLocation>
        <location evidence="2">Cytoplasm</location>
    </subcellularLocation>
</comment>
<evidence type="ECO:0000256" key="3">
    <source>
        <dbReference type="SAM" id="MobiDB-lite"/>
    </source>
</evidence>
<dbReference type="SUPFAM" id="SSF89919">
    <property type="entry name" value="Ribosome-binding factor A, RbfA"/>
    <property type="match status" value="1"/>
</dbReference>
<evidence type="ECO:0000313" key="5">
    <source>
        <dbReference type="Proteomes" id="UP000829925"/>
    </source>
</evidence>
<keyword evidence="5" id="KW-1185">Reference proteome</keyword>
<dbReference type="HAMAP" id="MF_00003">
    <property type="entry name" value="RbfA"/>
    <property type="match status" value="1"/>
</dbReference>
<keyword evidence="2" id="KW-0963">Cytoplasm</keyword>
<dbReference type="EMBL" id="CP095053">
    <property type="protein sequence ID" value="UOR04648.1"/>
    <property type="molecule type" value="Genomic_DNA"/>
</dbReference>
<dbReference type="AlphaFoldDB" id="A0A8T9SR70"/>
<dbReference type="GO" id="GO:0005829">
    <property type="term" value="C:cytosol"/>
    <property type="evidence" value="ECO:0007669"/>
    <property type="project" value="TreeGrafter"/>
</dbReference>
<name>A0A8T9SR70_9BACT</name>
<dbReference type="KEGG" id="haei:MUN82_17070"/>
<dbReference type="RefSeq" id="WP_245092420.1">
    <property type="nucleotide sequence ID" value="NZ_CP095053.1"/>
</dbReference>
<dbReference type="GO" id="GO:0030490">
    <property type="term" value="P:maturation of SSU-rRNA"/>
    <property type="evidence" value="ECO:0007669"/>
    <property type="project" value="UniProtKB-UniRule"/>
</dbReference>
<comment type="similarity">
    <text evidence="2">Belongs to the RbfA family.</text>
</comment>
<evidence type="ECO:0000256" key="1">
    <source>
        <dbReference type="ARBA" id="ARBA00022517"/>
    </source>
</evidence>
<dbReference type="PANTHER" id="PTHR33515">
    <property type="entry name" value="RIBOSOME-BINDING FACTOR A, CHLOROPLASTIC-RELATED"/>
    <property type="match status" value="1"/>
</dbReference>
<evidence type="ECO:0000256" key="2">
    <source>
        <dbReference type="HAMAP-Rule" id="MF_00003"/>
    </source>
</evidence>
<keyword evidence="1 2" id="KW-0690">Ribosome biogenesis</keyword>
<protein>
    <recommendedName>
        <fullName evidence="2">Ribosome-binding factor A</fullName>
    </recommendedName>
</protein>